<feature type="transmembrane region" description="Helical" evidence="6">
    <location>
        <begin position="45"/>
        <end position="71"/>
    </location>
</feature>
<dbReference type="InterPro" id="IPR000917">
    <property type="entry name" value="Sulfatase_N"/>
</dbReference>
<evidence type="ECO:0000313" key="9">
    <source>
        <dbReference type="Proteomes" id="UP001595711"/>
    </source>
</evidence>
<comment type="caution">
    <text evidence="8">The sequence shown here is derived from an EMBL/GenBank/DDBJ whole genome shotgun (WGS) entry which is preliminary data.</text>
</comment>
<dbReference type="Proteomes" id="UP001595711">
    <property type="component" value="Unassembled WGS sequence"/>
</dbReference>
<evidence type="ECO:0000256" key="3">
    <source>
        <dbReference type="ARBA" id="ARBA00022692"/>
    </source>
</evidence>
<dbReference type="Gene3D" id="3.30.1120.80">
    <property type="match status" value="1"/>
</dbReference>
<dbReference type="EC" id="2.7.8.-" evidence="8"/>
<evidence type="ECO:0000256" key="2">
    <source>
        <dbReference type="ARBA" id="ARBA00022475"/>
    </source>
</evidence>
<evidence type="ECO:0000256" key="1">
    <source>
        <dbReference type="ARBA" id="ARBA00004651"/>
    </source>
</evidence>
<feature type="transmembrane region" description="Helical" evidence="6">
    <location>
        <begin position="9"/>
        <end position="33"/>
    </location>
</feature>
<sequence length="640" mass="70873">MTLSARFRFWLLCIGVFVLVSGLVRLGLAGWIATEGHSAGGLAGAVAVGILHDLCMGFALGLPFLIGLYLLGFVWRRAVGRWLAHLLLIAFCGVLVFSSVAEFFFWNEFSSRFNGIAVNYLIFPREVIGNIGESFNLPLYLPMVAVVALGLYWLLRRRYVAALAFRPSRKEILWVLLGSPVFALVVALALYGSPIAPSRDREINEVAQNGMFSMVRAFLTNDAQYDGLYAGMPEAEALPLLRSIVAQDNTTFLTPDTTRSLMRHVDNGQTPKKLNIVLVINESYGSTYIDSLDNRRGESISPNIDRIAKDGLLFTNVYATGDRTVRGLEALLTSFAPIPGISTARRNGSEGMNSVPFLLHGFGYRSAFLYAGDALFDNMGHFWSSIGFDNVWDQGDFTETGFSTAWGYADEYLYKEATKRLDQMTEGGRPAFLAMLTVSNHRPYTYPQGRIDKNPKQKRKTNAATYADWAFGNFIDNARGKPWFDDTVFVFIGDHGPKINGAAHVPVDGFRVPLLFYSPKHIQPARNPTLGSSLDMAPTLLGLLGISFDSPFFGIDLRRVPPGGGRITMAHNFSVAFGTRNQLVVLEPNNSLKGYSFEPGPKPPVWEKEPDPDVARLGVAETQTAHHMFYSREYHDLSQP</sequence>
<accession>A0ABV7VEW1</accession>
<dbReference type="RefSeq" id="WP_379725931.1">
    <property type="nucleotide sequence ID" value="NZ_JBHRYJ010000002.1"/>
</dbReference>
<name>A0ABV7VEW1_9PROT</name>
<evidence type="ECO:0000259" key="7">
    <source>
        <dbReference type="Pfam" id="PF00884"/>
    </source>
</evidence>
<dbReference type="Gene3D" id="3.40.720.10">
    <property type="entry name" value="Alkaline Phosphatase, subunit A"/>
    <property type="match status" value="1"/>
</dbReference>
<dbReference type="CDD" id="cd16015">
    <property type="entry name" value="LTA_synthase"/>
    <property type="match status" value="1"/>
</dbReference>
<evidence type="ECO:0000256" key="6">
    <source>
        <dbReference type="SAM" id="Phobius"/>
    </source>
</evidence>
<proteinExistence type="predicted"/>
<evidence type="ECO:0000256" key="5">
    <source>
        <dbReference type="ARBA" id="ARBA00023136"/>
    </source>
</evidence>
<dbReference type="PANTHER" id="PTHR47371">
    <property type="entry name" value="LIPOTEICHOIC ACID SYNTHASE"/>
    <property type="match status" value="1"/>
</dbReference>
<dbReference type="SUPFAM" id="SSF53649">
    <property type="entry name" value="Alkaline phosphatase-like"/>
    <property type="match status" value="1"/>
</dbReference>
<evidence type="ECO:0000256" key="4">
    <source>
        <dbReference type="ARBA" id="ARBA00022989"/>
    </source>
</evidence>
<protein>
    <submittedName>
        <fullName evidence="8">LTA synthase family protein</fullName>
        <ecNumber evidence="8">2.7.8.-</ecNumber>
    </submittedName>
</protein>
<feature type="transmembrane region" description="Helical" evidence="6">
    <location>
        <begin position="83"/>
        <end position="106"/>
    </location>
</feature>
<dbReference type="InterPro" id="IPR050448">
    <property type="entry name" value="OpgB/LTA_synthase_biosynth"/>
</dbReference>
<comment type="subcellular location">
    <subcellularLocation>
        <location evidence="1">Cell membrane</location>
        <topology evidence="1">Multi-pass membrane protein</topology>
    </subcellularLocation>
</comment>
<organism evidence="8 9">
    <name type="scientific">Ferrovibrio xuzhouensis</name>
    <dbReference type="NCBI Taxonomy" id="1576914"/>
    <lineage>
        <taxon>Bacteria</taxon>
        <taxon>Pseudomonadati</taxon>
        <taxon>Pseudomonadota</taxon>
        <taxon>Alphaproteobacteria</taxon>
        <taxon>Rhodospirillales</taxon>
        <taxon>Rhodospirillaceae</taxon>
        <taxon>Ferrovibrio</taxon>
    </lineage>
</organism>
<keyword evidence="3 6" id="KW-0812">Transmembrane</keyword>
<gene>
    <name evidence="8" type="ORF">ACFOOQ_10880</name>
</gene>
<feature type="domain" description="Sulfatase N-terminal" evidence="7">
    <location>
        <begin position="275"/>
        <end position="546"/>
    </location>
</feature>
<keyword evidence="4 6" id="KW-1133">Transmembrane helix</keyword>
<dbReference type="InterPro" id="IPR017850">
    <property type="entry name" value="Alkaline_phosphatase_core_sf"/>
</dbReference>
<dbReference type="EMBL" id="JBHRYJ010000002">
    <property type="protein sequence ID" value="MFC3676049.1"/>
    <property type="molecule type" value="Genomic_DNA"/>
</dbReference>
<feature type="transmembrane region" description="Helical" evidence="6">
    <location>
        <begin position="171"/>
        <end position="191"/>
    </location>
</feature>
<evidence type="ECO:0000313" key="8">
    <source>
        <dbReference type="EMBL" id="MFC3676049.1"/>
    </source>
</evidence>
<keyword evidence="8" id="KW-0808">Transferase</keyword>
<keyword evidence="2" id="KW-1003">Cell membrane</keyword>
<keyword evidence="5 6" id="KW-0472">Membrane</keyword>
<feature type="transmembrane region" description="Helical" evidence="6">
    <location>
        <begin position="137"/>
        <end position="155"/>
    </location>
</feature>
<reference evidence="9" key="1">
    <citation type="journal article" date="2019" name="Int. J. Syst. Evol. Microbiol.">
        <title>The Global Catalogue of Microorganisms (GCM) 10K type strain sequencing project: providing services to taxonomists for standard genome sequencing and annotation.</title>
        <authorList>
            <consortium name="The Broad Institute Genomics Platform"/>
            <consortium name="The Broad Institute Genome Sequencing Center for Infectious Disease"/>
            <person name="Wu L."/>
            <person name="Ma J."/>
        </authorList>
    </citation>
    <scope>NUCLEOTIDE SEQUENCE [LARGE SCALE GENOMIC DNA]</scope>
    <source>
        <strain evidence="9">KCTC 42182</strain>
    </source>
</reference>
<dbReference type="PANTHER" id="PTHR47371:SF3">
    <property type="entry name" value="PHOSPHOGLYCEROL TRANSFERASE I"/>
    <property type="match status" value="1"/>
</dbReference>
<dbReference type="GO" id="GO:0016740">
    <property type="term" value="F:transferase activity"/>
    <property type="evidence" value="ECO:0007669"/>
    <property type="project" value="UniProtKB-KW"/>
</dbReference>
<keyword evidence="9" id="KW-1185">Reference proteome</keyword>
<dbReference type="Pfam" id="PF00884">
    <property type="entry name" value="Sulfatase"/>
    <property type="match status" value="1"/>
</dbReference>